<gene>
    <name evidence="5" type="ORF">BN1044_02515</name>
</gene>
<accession>A0A1C6Z1G6</accession>
<dbReference type="AlphaFoldDB" id="A0A1C6Z1G6"/>
<feature type="non-terminal residue" evidence="5">
    <location>
        <position position="1"/>
    </location>
</feature>
<evidence type="ECO:0000313" key="6">
    <source>
        <dbReference type="Proteomes" id="UP000094844"/>
    </source>
</evidence>
<dbReference type="Pfam" id="PF05593">
    <property type="entry name" value="RHS_repeat"/>
    <property type="match status" value="4"/>
</dbReference>
<dbReference type="NCBIfam" id="TIGR03696">
    <property type="entry name" value="Rhs_assc_core"/>
    <property type="match status" value="1"/>
</dbReference>
<organism evidence="5 6">
    <name type="scientific">Hafnia alvei</name>
    <dbReference type="NCBI Taxonomy" id="569"/>
    <lineage>
        <taxon>Bacteria</taxon>
        <taxon>Pseudomonadati</taxon>
        <taxon>Pseudomonadota</taxon>
        <taxon>Gammaproteobacteria</taxon>
        <taxon>Enterobacterales</taxon>
        <taxon>Hafniaceae</taxon>
        <taxon>Hafnia</taxon>
    </lineage>
</organism>
<keyword evidence="2" id="KW-0677">Repeat</keyword>
<feature type="domain" description="Teneurin-like YD-shell" evidence="4">
    <location>
        <begin position="481"/>
        <end position="646"/>
    </location>
</feature>
<evidence type="ECO:0000256" key="1">
    <source>
        <dbReference type="ARBA" id="ARBA00009455"/>
    </source>
</evidence>
<dbReference type="EMBL" id="FMIQ01000046">
    <property type="protein sequence ID" value="SCM53027.1"/>
    <property type="molecule type" value="Genomic_DNA"/>
</dbReference>
<dbReference type="InterPro" id="IPR056823">
    <property type="entry name" value="TEN-like_YD-shell"/>
</dbReference>
<dbReference type="Gene3D" id="2.180.10.10">
    <property type="entry name" value="RHS repeat-associated core"/>
    <property type="match status" value="2"/>
</dbReference>
<dbReference type="SUPFAM" id="SSF69304">
    <property type="entry name" value="Tricorn protease N-terminal domain"/>
    <property type="match status" value="1"/>
</dbReference>
<evidence type="ECO:0000256" key="2">
    <source>
        <dbReference type="ARBA" id="ARBA00022737"/>
    </source>
</evidence>
<feature type="domain" description="RHS protein conserved region" evidence="3">
    <location>
        <begin position="764"/>
        <end position="797"/>
    </location>
</feature>
<name>A0A1C6Z1G6_HAFAL</name>
<evidence type="ECO:0000313" key="5">
    <source>
        <dbReference type="EMBL" id="SCM53027.1"/>
    </source>
</evidence>
<proteinExistence type="inferred from homology"/>
<comment type="similarity">
    <text evidence="1">Belongs to the RHS family.</text>
</comment>
<dbReference type="InterPro" id="IPR001826">
    <property type="entry name" value="RHS"/>
</dbReference>
<dbReference type="InterPro" id="IPR031325">
    <property type="entry name" value="RHS_repeat"/>
</dbReference>
<protein>
    <submittedName>
        <fullName evidence="5">RHS repeat-associated core domain-containing protein</fullName>
    </submittedName>
</protein>
<evidence type="ECO:0000259" key="4">
    <source>
        <dbReference type="Pfam" id="PF25023"/>
    </source>
</evidence>
<dbReference type="InterPro" id="IPR050708">
    <property type="entry name" value="T6SS_VgrG/RHS"/>
</dbReference>
<evidence type="ECO:0000259" key="3">
    <source>
        <dbReference type="Pfam" id="PF03527"/>
    </source>
</evidence>
<dbReference type="InterPro" id="IPR022385">
    <property type="entry name" value="Rhs_assc_core"/>
</dbReference>
<dbReference type="PANTHER" id="PTHR32305:SF15">
    <property type="entry name" value="PROTEIN RHSA-RELATED"/>
    <property type="match status" value="1"/>
</dbReference>
<dbReference type="Pfam" id="PF25023">
    <property type="entry name" value="TEN_YD-shell"/>
    <property type="match status" value="1"/>
</dbReference>
<dbReference type="Pfam" id="PF03527">
    <property type="entry name" value="RHS"/>
    <property type="match status" value="1"/>
</dbReference>
<dbReference type="PRINTS" id="PR00394">
    <property type="entry name" value="RHSPROTEIN"/>
</dbReference>
<dbReference type="PANTHER" id="PTHR32305">
    <property type="match status" value="1"/>
</dbReference>
<dbReference type="NCBIfam" id="TIGR01643">
    <property type="entry name" value="YD_repeat_2x"/>
    <property type="match status" value="6"/>
</dbReference>
<sequence length="1058" mass="118253">AQGRAVTQSNPNGLDYQFDYAAESTTVTDSLGRSETYYYTGEKGLKRVVKRTYADGSESHNEVAGYLLMAQTDTLGRKTAFTHDITTSQLTSIVSPDGNRTRFAYNIHGLLTQTILPDDRRLTRSYDALGRLTAESDALNRTVRYAYADDASSQPCTITDAGGGQKSLTWTRSGQLARYTDCSGNTTEYRYDRWGQRSEICRPAGLTLRYAYDARGRLISTENSAGERTQYHHNPAGDLITLTEPDGSQTDMTYDDNGRLLTRTHGGATQQFAYDAADRLILLTNENDAQMRFSYDVMDRLVEEFGFDGRVQRYRYNAAGELIESDDAGLITQWQHDILGRLVSRTHAVSHDTENTESEITRWEYNLDGLLMAAHHVSEGYPVSVLFERNLSGQINQEQQIVSAPDGSVLWQHRIQHRYDANSALLFTTPDGLPTLHWHTYGPGHLLGVALGEQSLLEFDRDKLHRETQRRFGESILETSYTEVGRLHSLTLSTPNADPRAQEYRYTPRGQLSDIVSPLSSQHYEYDAAGRLIHEHSTHRSADYHLDLAGNRLINRYMPEAFMADMRHPGNRLSEDAHYYYQYDQYGNLSQKTRKHDAGEVHNYRYDRSHRLVSYLCYQDGELLRGGRYCYDPLGRRIGKQVMQRNQPKHISWFGWDGDKLVLTERDGTRIHTVYLPHSFVPLLRFEGDKPPTVTPLADKLELEVGITLPPDFKQTLHHIEQALRDNRLSEEQHAWLSQVQLSPEYLATLLDPLPDTPYAAQLYDCNHLGTPQQLINLNGDIEWSITLDAWGNALSEENPHQLHQPIRMQGQQYDEESGLHYNRHRYYDPTIGRYITQDPIGLRGGWNFYDYTSDPIQQSDPLGLSDNWDALSSMGTIGGIDYGEAAQSAGSILPSGESTTALNNMASTKGAWNPGADYTKSWAIDTPNIVLTAIFGPAASIPNVLKSGTIFCASNMTYQWVEHGEVKTSDATAAALTGVLYPGRSLMANTLIASGIAYLNSSSNSGAAGAGVGTIVSGILGKIPLLSNIVGDYATGLTSEGVSDNIGTYINKDDNNE</sequence>
<dbReference type="Proteomes" id="UP000094844">
    <property type="component" value="Unassembled WGS sequence"/>
</dbReference>
<dbReference type="STRING" id="569.A6V27_02720"/>
<reference evidence="5 6" key="1">
    <citation type="submission" date="2016-09" db="EMBL/GenBank/DDBJ databases">
        <authorList>
            <person name="Capua I."/>
            <person name="De Benedictis P."/>
            <person name="Joannis T."/>
            <person name="Lombin L.H."/>
            <person name="Cattoli G."/>
        </authorList>
    </citation>
    <scope>NUCLEOTIDE SEQUENCE [LARGE SCALE GENOMIC DNA]</scope>
    <source>
        <strain evidence="5 6">GB001</strain>
    </source>
</reference>
<dbReference type="InterPro" id="IPR006530">
    <property type="entry name" value="YD"/>
</dbReference>